<keyword evidence="2" id="KW-1185">Reference proteome</keyword>
<reference evidence="1 2" key="1">
    <citation type="journal article" date="2018" name="Sci. Rep.">
        <title>Genomic signatures of local adaptation to the degree of environmental predictability in rotifers.</title>
        <authorList>
            <person name="Franch-Gras L."/>
            <person name="Hahn C."/>
            <person name="Garcia-Roger E.M."/>
            <person name="Carmona M.J."/>
            <person name="Serra M."/>
            <person name="Gomez A."/>
        </authorList>
    </citation>
    <scope>NUCLEOTIDE SEQUENCE [LARGE SCALE GENOMIC DNA]</scope>
    <source>
        <strain evidence="1">HYR1</strain>
    </source>
</reference>
<name>A0A3M7PHU0_BRAPC</name>
<accession>A0A3M7PHU0</accession>
<protein>
    <submittedName>
        <fullName evidence="1">Uncharacterized protein</fullName>
    </submittedName>
</protein>
<comment type="caution">
    <text evidence="1">The sequence shown here is derived from an EMBL/GenBank/DDBJ whole genome shotgun (WGS) entry which is preliminary data.</text>
</comment>
<organism evidence="1 2">
    <name type="scientific">Brachionus plicatilis</name>
    <name type="common">Marine rotifer</name>
    <name type="synonym">Brachionus muelleri</name>
    <dbReference type="NCBI Taxonomy" id="10195"/>
    <lineage>
        <taxon>Eukaryota</taxon>
        <taxon>Metazoa</taxon>
        <taxon>Spiralia</taxon>
        <taxon>Gnathifera</taxon>
        <taxon>Rotifera</taxon>
        <taxon>Eurotatoria</taxon>
        <taxon>Monogononta</taxon>
        <taxon>Pseudotrocha</taxon>
        <taxon>Ploima</taxon>
        <taxon>Brachionidae</taxon>
        <taxon>Brachionus</taxon>
    </lineage>
</organism>
<dbReference type="Proteomes" id="UP000276133">
    <property type="component" value="Unassembled WGS sequence"/>
</dbReference>
<dbReference type="EMBL" id="REGN01010901">
    <property type="protein sequence ID" value="RMZ98227.1"/>
    <property type="molecule type" value="Genomic_DNA"/>
</dbReference>
<proteinExistence type="predicted"/>
<evidence type="ECO:0000313" key="2">
    <source>
        <dbReference type="Proteomes" id="UP000276133"/>
    </source>
</evidence>
<sequence>MCSTNKFLSMFRSKAFNYSLLAFDSHIFSVPCDSFVLFPKRHQTTLSKLYSIHVWLNID</sequence>
<gene>
    <name evidence="1" type="ORF">BpHYR1_049775</name>
</gene>
<evidence type="ECO:0000313" key="1">
    <source>
        <dbReference type="EMBL" id="RMZ98227.1"/>
    </source>
</evidence>
<dbReference type="AlphaFoldDB" id="A0A3M7PHU0"/>